<dbReference type="Proteomes" id="UP000308199">
    <property type="component" value="Unassembled WGS sequence"/>
</dbReference>
<reference evidence="1 2" key="1">
    <citation type="submission" date="2019-02" db="EMBL/GenBank/DDBJ databases">
        <title>Genome sequencing of the rare red list fungi Phellinidium pouzarii.</title>
        <authorList>
            <person name="Buettner E."/>
            <person name="Kellner H."/>
        </authorList>
    </citation>
    <scope>NUCLEOTIDE SEQUENCE [LARGE SCALE GENOMIC DNA]</scope>
    <source>
        <strain evidence="1 2">DSM 108285</strain>
    </source>
</reference>
<accession>A0A4V3XDG3</accession>
<dbReference type="EMBL" id="SGPK01000057">
    <property type="protein sequence ID" value="THH09633.1"/>
    <property type="molecule type" value="Genomic_DNA"/>
</dbReference>
<dbReference type="OrthoDB" id="2770090at2759"/>
<name>A0A4V3XDG3_9AGAM</name>
<evidence type="ECO:0000313" key="1">
    <source>
        <dbReference type="EMBL" id="THH09633.1"/>
    </source>
</evidence>
<sequence length="477" mass="53788">MPNIPPEFTSLYRLFLRATSAAVQHHGARTKSLRHLYRPSFEAAASLTKRLGSLDSGSEEARNMNRWLVEFDKRINHTLEFLYNASISRGLQHRVISNLSFLARTNYNWTLHHLSVPLTPWNAQLSPDAPQYKVETRLRGTKKLERREEELRPHYLVDGGASPLERETTPSLIPSPSPCFEENCLSSRKSYENEEVMTEPAVAGMHQAFDTEIYITMFNDVDDASQAHLHLLDKPIYFEVYFGKEAIQHIAQCDSVSEDFLDNSMEHKSSLFSDDEFEPIRMKIAKRVPDPLTIESHRHDDLHLYDSALQPVGSVVNTTPEVMIPLTSPNMYAPSTSASTSTLFSVSSSSSTHVNSPTNGGRTFNLFDTFPSYAFPGVVTPGSIAGIRGLTNLRRYGYNFDWNRLAARTDPPHGLNPEDSAELEIFLSKACFFSFAHSHLNLSLTSAVDARLPCEKYGFIHERARGQSEKESRTNIS</sequence>
<dbReference type="AlphaFoldDB" id="A0A4V3XDG3"/>
<keyword evidence="2" id="KW-1185">Reference proteome</keyword>
<gene>
    <name evidence="1" type="ORF">EW145_g1866</name>
</gene>
<protein>
    <submittedName>
        <fullName evidence="1">Uncharacterized protein</fullName>
    </submittedName>
</protein>
<organism evidence="1 2">
    <name type="scientific">Phellinidium pouzarii</name>
    <dbReference type="NCBI Taxonomy" id="167371"/>
    <lineage>
        <taxon>Eukaryota</taxon>
        <taxon>Fungi</taxon>
        <taxon>Dikarya</taxon>
        <taxon>Basidiomycota</taxon>
        <taxon>Agaricomycotina</taxon>
        <taxon>Agaricomycetes</taxon>
        <taxon>Hymenochaetales</taxon>
        <taxon>Hymenochaetaceae</taxon>
        <taxon>Phellinidium</taxon>
    </lineage>
</organism>
<comment type="caution">
    <text evidence="1">The sequence shown here is derived from an EMBL/GenBank/DDBJ whole genome shotgun (WGS) entry which is preliminary data.</text>
</comment>
<proteinExistence type="predicted"/>
<evidence type="ECO:0000313" key="2">
    <source>
        <dbReference type="Proteomes" id="UP000308199"/>
    </source>
</evidence>